<organism evidence="2">
    <name type="scientific">Ixodes ricinus</name>
    <name type="common">Common tick</name>
    <name type="synonym">Acarus ricinus</name>
    <dbReference type="NCBI Taxonomy" id="34613"/>
    <lineage>
        <taxon>Eukaryota</taxon>
        <taxon>Metazoa</taxon>
        <taxon>Ecdysozoa</taxon>
        <taxon>Arthropoda</taxon>
        <taxon>Chelicerata</taxon>
        <taxon>Arachnida</taxon>
        <taxon>Acari</taxon>
        <taxon>Parasitiformes</taxon>
        <taxon>Ixodida</taxon>
        <taxon>Ixodoidea</taxon>
        <taxon>Ixodidae</taxon>
        <taxon>Ixodinae</taxon>
        <taxon>Ixodes</taxon>
    </lineage>
</organism>
<evidence type="ECO:0000256" key="1">
    <source>
        <dbReference type="SAM" id="SignalP"/>
    </source>
</evidence>
<protein>
    <submittedName>
        <fullName evidence="2">Putative ixodes 14 kDa protein</fullName>
    </submittedName>
</protein>
<proteinExistence type="evidence at transcript level"/>
<keyword evidence="1" id="KW-0732">Signal</keyword>
<accession>A0A0K8RBC4</accession>
<reference evidence="2" key="1">
    <citation type="submission" date="2012-12" db="EMBL/GenBank/DDBJ databases">
        <title>Identification and characterization of a phenylalanine ammonia-lyase gene family in Isatis indigotica Fort.</title>
        <authorList>
            <person name="Liu Q."/>
            <person name="Chen J."/>
            <person name="Zhou X."/>
            <person name="Di P."/>
            <person name="Xiao Y."/>
            <person name="Xuan H."/>
            <person name="Zhang L."/>
            <person name="Chen W."/>
        </authorList>
    </citation>
    <scope>NUCLEOTIDE SEQUENCE</scope>
    <source>
        <tissue evidence="2">Salivary gland</tissue>
    </source>
</reference>
<feature type="chain" id="PRO_5005516668" evidence="1">
    <location>
        <begin position="22"/>
        <end position="154"/>
    </location>
</feature>
<name>A0A0K8RBC4_IXORI</name>
<feature type="signal peptide" evidence="1">
    <location>
        <begin position="1"/>
        <end position="21"/>
    </location>
</feature>
<sequence length="154" mass="16498">MKVYFSAVAALLVSSIVSAEGGNDSGTAGVLEAVGDVDEENKQPVFCGVSSLDQQRILNCTIAADEKVNSTLQDYINRFGANHSVIAAGICNNTNAFFANLTWTQPSCASADDKTSNLKDTRDAEEENLTRIVLKCEAQLKITLPPTPTTRIEN</sequence>
<evidence type="ECO:0000313" key="2">
    <source>
        <dbReference type="EMBL" id="JAA67784.1"/>
    </source>
</evidence>
<dbReference type="AlphaFoldDB" id="A0A0K8RBC4"/>
<dbReference type="EMBL" id="GADI01006024">
    <property type="protein sequence ID" value="JAA67784.1"/>
    <property type="molecule type" value="mRNA"/>
</dbReference>